<dbReference type="SMART" id="SM00347">
    <property type="entry name" value="HTH_MARR"/>
    <property type="match status" value="1"/>
</dbReference>
<dbReference type="Gene3D" id="1.10.10.10">
    <property type="entry name" value="Winged helix-like DNA-binding domain superfamily/Winged helix DNA-binding domain"/>
    <property type="match status" value="1"/>
</dbReference>
<dbReference type="InterPro" id="IPR036390">
    <property type="entry name" value="WH_DNA-bd_sf"/>
</dbReference>
<feature type="domain" description="HTH marR-type" evidence="1">
    <location>
        <begin position="9"/>
        <end position="150"/>
    </location>
</feature>
<dbReference type="Proteomes" id="UP001300261">
    <property type="component" value="Unassembled WGS sequence"/>
</dbReference>
<dbReference type="RefSeq" id="WP_265966667.1">
    <property type="nucleotide sequence ID" value="NZ_JAPEVI010000003.1"/>
</dbReference>
<comment type="caution">
    <text evidence="2">The sequence shown here is derived from an EMBL/GenBank/DDBJ whole genome shotgun (WGS) entry which is preliminary data.</text>
</comment>
<accession>A0ABT3R963</accession>
<dbReference type="PANTHER" id="PTHR33164:SF43">
    <property type="entry name" value="HTH-TYPE TRANSCRIPTIONAL REPRESSOR YETL"/>
    <property type="match status" value="1"/>
</dbReference>
<evidence type="ECO:0000313" key="3">
    <source>
        <dbReference type="Proteomes" id="UP001300261"/>
    </source>
</evidence>
<dbReference type="PROSITE" id="PS50995">
    <property type="entry name" value="HTH_MARR_2"/>
    <property type="match status" value="1"/>
</dbReference>
<gene>
    <name evidence="2" type="ORF">ON753_25130</name>
</gene>
<organism evidence="2 3">
    <name type="scientific">Roseibium salinum</name>
    <dbReference type="NCBI Taxonomy" id="1604349"/>
    <lineage>
        <taxon>Bacteria</taxon>
        <taxon>Pseudomonadati</taxon>
        <taxon>Pseudomonadota</taxon>
        <taxon>Alphaproteobacteria</taxon>
        <taxon>Hyphomicrobiales</taxon>
        <taxon>Stappiaceae</taxon>
        <taxon>Roseibium</taxon>
    </lineage>
</organism>
<protein>
    <submittedName>
        <fullName evidence="2">MarR family transcriptional regulator</fullName>
    </submittedName>
</protein>
<name>A0ABT3R963_9HYPH</name>
<dbReference type="SUPFAM" id="SSF46785">
    <property type="entry name" value="Winged helix' DNA-binding domain"/>
    <property type="match status" value="1"/>
</dbReference>
<keyword evidence="3" id="KW-1185">Reference proteome</keyword>
<evidence type="ECO:0000259" key="1">
    <source>
        <dbReference type="PROSITE" id="PS50995"/>
    </source>
</evidence>
<sequence>MKSAPAHQQEPLSKARLRVWLKLLKSVNGIEAEIRRNLRDRHGTTLPRFDVMSALARFPDGLRMSELSTFLKVSNGNVTGIVDKLAQEGLAVRVAVPGDRRAQVARLTPKGAAEFQRLARHHEGWIDTLLAGLSAQHVEELSGTLDMILSRQSEKEPIDAQ</sequence>
<reference evidence="2 3" key="1">
    <citation type="journal article" date="2016" name="Int. J. Syst. Evol. Microbiol.">
        <title>Labrenzia salina sp. nov., isolated from the rhizosphere of the halophyte Arthrocnemum macrostachyum.</title>
        <authorList>
            <person name="Camacho M."/>
            <person name="Redondo-Gomez S."/>
            <person name="Rodriguez-Llorente I."/>
            <person name="Rohde M."/>
            <person name="Sproer C."/>
            <person name="Schumann P."/>
            <person name="Klenk H.P."/>
            <person name="Montero-Calasanz M.D.C."/>
        </authorList>
    </citation>
    <scope>NUCLEOTIDE SEQUENCE [LARGE SCALE GENOMIC DNA]</scope>
    <source>
        <strain evidence="2 3">DSM 29163</strain>
    </source>
</reference>
<proteinExistence type="predicted"/>
<dbReference type="InterPro" id="IPR036388">
    <property type="entry name" value="WH-like_DNA-bd_sf"/>
</dbReference>
<dbReference type="PANTHER" id="PTHR33164">
    <property type="entry name" value="TRANSCRIPTIONAL REGULATOR, MARR FAMILY"/>
    <property type="match status" value="1"/>
</dbReference>
<dbReference type="InterPro" id="IPR039422">
    <property type="entry name" value="MarR/SlyA-like"/>
</dbReference>
<dbReference type="Pfam" id="PF12802">
    <property type="entry name" value="MarR_2"/>
    <property type="match status" value="1"/>
</dbReference>
<dbReference type="EMBL" id="JAPEVI010000003">
    <property type="protein sequence ID" value="MCX2725602.1"/>
    <property type="molecule type" value="Genomic_DNA"/>
</dbReference>
<evidence type="ECO:0000313" key="2">
    <source>
        <dbReference type="EMBL" id="MCX2725602.1"/>
    </source>
</evidence>
<dbReference type="InterPro" id="IPR000835">
    <property type="entry name" value="HTH_MarR-typ"/>
</dbReference>
<dbReference type="PRINTS" id="PR00598">
    <property type="entry name" value="HTHMARR"/>
</dbReference>